<dbReference type="GO" id="GO:0046872">
    <property type="term" value="F:metal ion binding"/>
    <property type="evidence" value="ECO:0007669"/>
    <property type="project" value="InterPro"/>
</dbReference>
<dbReference type="InterPro" id="IPR011249">
    <property type="entry name" value="Metalloenz_LuxS/M16"/>
</dbReference>
<dbReference type="InterPro" id="IPR007863">
    <property type="entry name" value="Peptidase_M16_C"/>
</dbReference>
<feature type="signal peptide" evidence="1">
    <location>
        <begin position="1"/>
        <end position="28"/>
    </location>
</feature>
<feature type="domain" description="Peptidase M16 C-terminal" evidence="3">
    <location>
        <begin position="225"/>
        <end position="401"/>
    </location>
</feature>
<dbReference type="EMBL" id="CP121195">
    <property type="protein sequence ID" value="XBH15057.1"/>
    <property type="molecule type" value="Genomic_DNA"/>
</dbReference>
<dbReference type="Pfam" id="PF05193">
    <property type="entry name" value="Peptidase_M16_C"/>
    <property type="match status" value="1"/>
</dbReference>
<dbReference type="SUPFAM" id="SSF63411">
    <property type="entry name" value="LuxS/MPP-like metallohydrolase"/>
    <property type="match status" value="2"/>
</dbReference>
<dbReference type="EMBL" id="CP121194">
    <property type="protein sequence ID" value="XBH11574.1"/>
    <property type="molecule type" value="Genomic_DNA"/>
</dbReference>
<dbReference type="PANTHER" id="PTHR11851">
    <property type="entry name" value="METALLOPROTEASE"/>
    <property type="match status" value="1"/>
</dbReference>
<organism evidence="5">
    <name type="scientific">Edaphobacter paludis</name>
    <dbReference type="NCBI Taxonomy" id="3035702"/>
    <lineage>
        <taxon>Bacteria</taxon>
        <taxon>Pseudomonadati</taxon>
        <taxon>Acidobacteriota</taxon>
        <taxon>Terriglobia</taxon>
        <taxon>Terriglobales</taxon>
        <taxon>Acidobacteriaceae</taxon>
        <taxon>Edaphobacter</taxon>
    </lineage>
</organism>
<gene>
    <name evidence="4" type="ORF">P4G45_07575</name>
    <name evidence="5" type="ORF">P8936_07810</name>
</gene>
<evidence type="ECO:0000313" key="4">
    <source>
        <dbReference type="EMBL" id="XBH11574.1"/>
    </source>
</evidence>
<evidence type="ECO:0000259" key="2">
    <source>
        <dbReference type="Pfam" id="PF00675"/>
    </source>
</evidence>
<dbReference type="KEGG" id="epl:P4G45_07575"/>
<name>A0AAU7DCJ2_9BACT</name>
<accession>A0AAU7D2Q1</accession>
<sequence>MKGLSTMRFAGIALTVLLTTMTPMSGTAQTAAKPATSTRPAAQPWKQIPIPPLHAFKPKQPKRIELANGLVIFLQEDHELPFINGTILIRGGSRDEPADKIGLVSLYGQTWRTSGTTTVDGDKLDDELENKAASLETNGSTATTSVNWSSLKGDFDTVFAATMDLLQHPNFKADKLLLAKRQLETGISRRNDDASSIANREAIKQVYGPTNPYARQEEYATVEAVKLADLKAWHDKTVVPNGMIVAVSGDFDSTVMEAKLRKAFESMPRGTLISTPPIHFTDPHRAIYFAEKGDVDQSNVLIVGLGTERRNPDYYALSVMNEVFSGGFGSRVVQDVRTKLGLAYDVGGSFGASYDHPGIFYVIAGTKSTSTVAATKALLAEIEKLKTEPPTPAELNKAKDQVLNSFIFHYDSPEKTLNEQVILAFYGYPPDFLDKYKTGIEKVTSADVARVANKYVDPSKLAIVVVGNQSEISPKLDTLGNVTNLDIAIPPPPGKPTR</sequence>
<feature type="chain" id="PRO_5043288617" evidence="1">
    <location>
        <begin position="29"/>
        <end position="498"/>
    </location>
</feature>
<keyword evidence="1" id="KW-0732">Signal</keyword>
<dbReference type="Pfam" id="PF00675">
    <property type="entry name" value="Peptidase_M16"/>
    <property type="match status" value="1"/>
</dbReference>
<dbReference type="Gene3D" id="3.30.830.10">
    <property type="entry name" value="Metalloenzyme, LuxS/M16 peptidase-like"/>
    <property type="match status" value="2"/>
</dbReference>
<dbReference type="AlphaFoldDB" id="A0AAU7DCJ2"/>
<proteinExistence type="predicted"/>
<protein>
    <submittedName>
        <fullName evidence="5">Pitrilysin family protein</fullName>
    </submittedName>
</protein>
<feature type="domain" description="Peptidase M16 N-terminal" evidence="2">
    <location>
        <begin position="74"/>
        <end position="185"/>
    </location>
</feature>
<dbReference type="PANTHER" id="PTHR11851:SF225">
    <property type="entry name" value="NON-PEPTIDASE HOMOLOG YMXG"/>
    <property type="match status" value="1"/>
</dbReference>
<accession>A0AAU7DCJ2</accession>
<dbReference type="RefSeq" id="WP_348269066.1">
    <property type="nucleotide sequence ID" value="NZ_CP121194.1"/>
</dbReference>
<dbReference type="InterPro" id="IPR011765">
    <property type="entry name" value="Pept_M16_N"/>
</dbReference>
<evidence type="ECO:0000313" key="5">
    <source>
        <dbReference type="EMBL" id="XBH15057.1"/>
    </source>
</evidence>
<dbReference type="InterPro" id="IPR050361">
    <property type="entry name" value="MPP/UQCRC_Complex"/>
</dbReference>
<evidence type="ECO:0000259" key="3">
    <source>
        <dbReference type="Pfam" id="PF05193"/>
    </source>
</evidence>
<reference evidence="5" key="1">
    <citation type="submission" date="2023-03" db="EMBL/GenBank/DDBJ databases">
        <title>Edaphobacter sp.</title>
        <authorList>
            <person name="Huber K.J."/>
            <person name="Papendorf J."/>
            <person name="Pilke C."/>
            <person name="Bunk B."/>
            <person name="Sproeer C."/>
            <person name="Pester M."/>
        </authorList>
    </citation>
    <scope>NUCLEOTIDE SEQUENCE</scope>
    <source>
        <strain evidence="4">DSM 109919</strain>
        <strain evidence="5">DSM 109920</strain>
    </source>
</reference>
<evidence type="ECO:0000256" key="1">
    <source>
        <dbReference type="SAM" id="SignalP"/>
    </source>
</evidence>